<dbReference type="InterPro" id="IPR050173">
    <property type="entry name" value="ABC_transporter_C-like"/>
</dbReference>
<feature type="transmembrane region" description="Helical" evidence="8">
    <location>
        <begin position="397"/>
        <end position="418"/>
    </location>
</feature>
<dbReference type="SMART" id="SM00382">
    <property type="entry name" value="AAA"/>
    <property type="match status" value="2"/>
</dbReference>
<dbReference type="InterPro" id="IPR036640">
    <property type="entry name" value="ABC1_TM_sf"/>
</dbReference>
<dbReference type="EMBL" id="JPOX01000005">
    <property type="protein sequence ID" value="KFX51356.1"/>
    <property type="molecule type" value="Genomic_DNA"/>
</dbReference>
<name>A0A093VXL4_TALMA</name>
<dbReference type="InterPro" id="IPR003439">
    <property type="entry name" value="ABC_transporter-like_ATP-bd"/>
</dbReference>
<gene>
    <name evidence="11" type="ORF">GQ26_0051730</name>
</gene>
<sequence length="1419" mass="155746">MEFSGCFNDEPLEPTVEGCRGDFDFTIKFEKIFSMLLPSTLFIAIGLPRLVYLIRQPVIVDGGRLLQAAKLVRPIHFIIQLALLVLSIVRSNKFAAFFISSSAVTVASAFFMLALSYLEHFRSPRPAIILNAYLFLTILLDIAQTRTLGLASVSFDEIAYSRLFTMAVVVKTLLIILESQQKTRWLSWDTKEHSLEETSGLYSLGAFAWLNKLFLLGYKRTLTLDDLYPLDQAMASNILHTKSATFILKGPQNRKNGLAMSTAKALAIPLLLPVGPRIALTAFQFCQPFLINSLVSYLQIPPEQSSRNDGYGLIGTAALIYTGIAISGAIYWYLQERAMKTLEAKLSAADDSAALTLMSADVERIIQGLLNIHELWANIIEVALASWLLSVRIGASFVAPLIVVGCCVVLTAFLARFAGPRQKTWMERIQKRVGLTSNVIGEMKHFKIAGLVGPVEESIQQMRVDEVKAGARFRMIITWSVIIGYTPMCISPVVTFAFAARTLDTTIIFTSLSYLLLLSNPLVILFQMVPGFSAALTCLTRIQMFLERDSRADFRKSEFMHSKERMTTDHSTACDGAIHSVSAMSISRGNFGWEEDKLTLQDINLDIPASQLTIVIGPIASGKGWLPGEVGFCDQTPYLSNTTIRQNIVGFSAFDEERYHEVLEASMLLQDLAVLPLGDLTNVGSKGLTLSGGQKSRVCIARTLYLDSRFLVFDDIFSGLDADTEEQVFRAIFPPTGLLRRRNATAVLCTHSVKHLPSADHIVALGSDGKIVEQGPFLDLMTNDFGYVYSLGVKESSKTAGLTPKEEPERALGDSTVFRHYFARVKMWITIAMVICSIGWGFFNNFNVIWLKFWSQDVESANPRHSTPFYLGVYAFFQMSSLICLFVDCLAVLVPTTQVAGARIHKEALATVVNAPLKFFTTTTDTGVVTNHFSQYMTLIDGSLPISLLNSSVIVATCIGVAAVIATSSQFLIITYPLLAVILWGIHKFYLHTSRQIRLLDLEAKSPLYTHFIDTIKGLATFRAFGWAEDGIALNNSLLDTSQRPAYFLAMIQRWLGFTLQLVVAGLAVVFVTLATQLRSNSAFTGANLITLMSFGDQLTLLVQQYTLPKTSIGAVSRLKNFSEKVESENLAEEDVVPPREWPLKGGIEIHGLSASYGIKKDGASGELNDRSSDDDDSNSARSAHLAIKEMTLSIAPGEKVAICGSSGSGKSSTVLLLLKLLDPLPSTAQNITIDSTPLHKIDRQTLRQRIIAIPQDPVFLPDGTSFQANLDPFTASTYAECRAVLETVGIWPVIADRGGLAAGLAFDTLSAGQKQLFCLARAVLRARIRARERVAKFGESVAPSGILILDEVSSSVDQDTDHAMQSIICAEFEGYTIVMEGTANIARTTVEVTTSPPPTSLKRGASQMALKVPLNRLP</sequence>
<keyword evidence="4" id="KW-0547">Nucleotide-binding</keyword>
<dbReference type="InterPro" id="IPR044726">
    <property type="entry name" value="ABCC_6TM_D2"/>
</dbReference>
<dbReference type="GO" id="GO:0016887">
    <property type="term" value="F:ATP hydrolysis activity"/>
    <property type="evidence" value="ECO:0007669"/>
    <property type="project" value="InterPro"/>
</dbReference>
<feature type="transmembrane region" description="Helical" evidence="8">
    <location>
        <begin position="871"/>
        <end position="894"/>
    </location>
</feature>
<comment type="subcellular location">
    <subcellularLocation>
        <location evidence="1">Membrane</location>
        <topology evidence="1">Multi-pass membrane protein</topology>
    </subcellularLocation>
</comment>
<feature type="transmembrane region" description="Helical" evidence="8">
    <location>
        <begin position="310"/>
        <end position="334"/>
    </location>
</feature>
<dbReference type="Gene3D" id="3.40.50.300">
    <property type="entry name" value="P-loop containing nucleotide triphosphate hydrolases"/>
    <property type="match status" value="2"/>
</dbReference>
<dbReference type="PANTHER" id="PTHR24223:SF345">
    <property type="entry name" value="ABC MULTIDRUG TRANSPORTER (EUROFUNG)"/>
    <property type="match status" value="1"/>
</dbReference>
<accession>A0A093VXL4</accession>
<dbReference type="Pfam" id="PF00664">
    <property type="entry name" value="ABC_membrane"/>
    <property type="match status" value="1"/>
</dbReference>
<feature type="transmembrane region" description="Helical" evidence="8">
    <location>
        <begin position="476"/>
        <end position="500"/>
    </location>
</feature>
<evidence type="ECO:0000256" key="7">
    <source>
        <dbReference type="ARBA" id="ARBA00023136"/>
    </source>
</evidence>
<evidence type="ECO:0000256" key="2">
    <source>
        <dbReference type="ARBA" id="ARBA00022448"/>
    </source>
</evidence>
<dbReference type="Pfam" id="PF24357">
    <property type="entry name" value="TMD0_ABC"/>
    <property type="match status" value="1"/>
</dbReference>
<dbReference type="PROSITE" id="PS00211">
    <property type="entry name" value="ABC_TRANSPORTER_1"/>
    <property type="match status" value="2"/>
</dbReference>
<keyword evidence="2" id="KW-0813">Transport</keyword>
<dbReference type="PANTHER" id="PTHR24223">
    <property type="entry name" value="ATP-BINDING CASSETTE SUB-FAMILY C"/>
    <property type="match status" value="1"/>
</dbReference>
<keyword evidence="7 8" id="KW-0472">Membrane</keyword>
<dbReference type="InterPro" id="IPR011527">
    <property type="entry name" value="ABC1_TM_dom"/>
</dbReference>
<feature type="transmembrane region" description="Helical" evidence="8">
    <location>
        <begin position="95"/>
        <end position="115"/>
    </location>
</feature>
<dbReference type="InterPro" id="IPR027417">
    <property type="entry name" value="P-loop_NTPase"/>
</dbReference>
<feature type="domain" description="ABC transporter" evidence="9">
    <location>
        <begin position="581"/>
        <end position="793"/>
    </location>
</feature>
<evidence type="ECO:0000259" key="9">
    <source>
        <dbReference type="PROSITE" id="PS50893"/>
    </source>
</evidence>
<feature type="domain" description="ABC transmembrane type-1" evidence="10">
    <location>
        <begin position="278"/>
        <end position="534"/>
    </location>
</feature>
<evidence type="ECO:0000256" key="8">
    <source>
        <dbReference type="SAM" id="Phobius"/>
    </source>
</evidence>
<feature type="transmembrane region" description="Helical" evidence="8">
    <location>
        <begin position="127"/>
        <end position="146"/>
    </location>
</feature>
<proteinExistence type="predicted"/>
<evidence type="ECO:0000313" key="11">
    <source>
        <dbReference type="EMBL" id="KFX51356.1"/>
    </source>
</evidence>
<dbReference type="Pfam" id="PF00005">
    <property type="entry name" value="ABC_tran"/>
    <property type="match status" value="2"/>
</dbReference>
<feature type="transmembrane region" description="Helical" evidence="8">
    <location>
        <begin position="944"/>
        <end position="965"/>
    </location>
</feature>
<dbReference type="HOGENOM" id="CLU_000604_27_5_1"/>
<evidence type="ECO:0000256" key="5">
    <source>
        <dbReference type="ARBA" id="ARBA00022840"/>
    </source>
</evidence>
<dbReference type="Gene3D" id="1.20.1560.10">
    <property type="entry name" value="ABC transporter type 1, transmembrane domain"/>
    <property type="match status" value="2"/>
</dbReference>
<organism evidence="11">
    <name type="scientific">Talaromyces marneffei PM1</name>
    <dbReference type="NCBI Taxonomy" id="1077442"/>
    <lineage>
        <taxon>Eukaryota</taxon>
        <taxon>Fungi</taxon>
        <taxon>Dikarya</taxon>
        <taxon>Ascomycota</taxon>
        <taxon>Pezizomycotina</taxon>
        <taxon>Eurotiomycetes</taxon>
        <taxon>Eurotiomycetidae</taxon>
        <taxon>Eurotiales</taxon>
        <taxon>Trichocomaceae</taxon>
        <taxon>Talaromyces</taxon>
        <taxon>Talaromyces sect. Talaromyces</taxon>
    </lineage>
</organism>
<evidence type="ECO:0000256" key="3">
    <source>
        <dbReference type="ARBA" id="ARBA00022692"/>
    </source>
</evidence>
<feature type="transmembrane region" description="Helical" evidence="8">
    <location>
        <begin position="158"/>
        <end position="177"/>
    </location>
</feature>
<feature type="transmembrane region" description="Helical" evidence="8">
    <location>
        <begin position="512"/>
        <end position="539"/>
    </location>
</feature>
<keyword evidence="6 8" id="KW-1133">Transmembrane helix</keyword>
<dbReference type="InterPro" id="IPR003593">
    <property type="entry name" value="AAA+_ATPase"/>
</dbReference>
<evidence type="ECO:0000256" key="6">
    <source>
        <dbReference type="ARBA" id="ARBA00022989"/>
    </source>
</evidence>
<feature type="transmembrane region" description="Helical" evidence="8">
    <location>
        <begin position="1055"/>
        <end position="1075"/>
    </location>
</feature>
<feature type="transmembrane region" description="Helical" evidence="8">
    <location>
        <begin position="32"/>
        <end position="51"/>
    </location>
</feature>
<comment type="caution">
    <text evidence="11">The sequence shown here is derived from an EMBL/GenBank/DDBJ whole genome shotgun (WGS) entry which is preliminary data.</text>
</comment>
<dbReference type="SUPFAM" id="SSF90123">
    <property type="entry name" value="ABC transporter transmembrane region"/>
    <property type="match status" value="2"/>
</dbReference>
<dbReference type="FunFam" id="1.20.1560.10:FF:000055">
    <property type="entry name" value="ABC multidrug transporter (Eurofung)"/>
    <property type="match status" value="1"/>
</dbReference>
<evidence type="ECO:0000259" key="10">
    <source>
        <dbReference type="PROSITE" id="PS50929"/>
    </source>
</evidence>
<dbReference type="CDD" id="cd18580">
    <property type="entry name" value="ABC_6TM_ABCC_D2"/>
    <property type="match status" value="1"/>
</dbReference>
<feature type="transmembrane region" description="Helical" evidence="8">
    <location>
        <begin position="828"/>
        <end position="851"/>
    </location>
</feature>
<feature type="domain" description="ABC transmembrane type-1" evidence="10">
    <location>
        <begin position="831"/>
        <end position="1105"/>
    </location>
</feature>
<feature type="transmembrane region" description="Helical" evidence="8">
    <location>
        <begin position="71"/>
        <end position="89"/>
    </location>
</feature>
<keyword evidence="3 8" id="KW-0812">Transmembrane</keyword>
<dbReference type="GO" id="GO:0140359">
    <property type="term" value="F:ABC-type transporter activity"/>
    <property type="evidence" value="ECO:0007669"/>
    <property type="project" value="InterPro"/>
</dbReference>
<dbReference type="InterPro" id="IPR017871">
    <property type="entry name" value="ABC_transporter-like_CS"/>
</dbReference>
<dbReference type="GO" id="GO:0016020">
    <property type="term" value="C:membrane"/>
    <property type="evidence" value="ECO:0007669"/>
    <property type="project" value="UniProtKB-SubCell"/>
</dbReference>
<evidence type="ECO:0000256" key="1">
    <source>
        <dbReference type="ARBA" id="ARBA00004141"/>
    </source>
</evidence>
<keyword evidence="5" id="KW-0067">ATP-binding</keyword>
<dbReference type="PROSITE" id="PS50929">
    <property type="entry name" value="ABC_TM1F"/>
    <property type="match status" value="2"/>
</dbReference>
<evidence type="ECO:0000256" key="4">
    <source>
        <dbReference type="ARBA" id="ARBA00022741"/>
    </source>
</evidence>
<dbReference type="PROSITE" id="PS50893">
    <property type="entry name" value="ABC_TRANSPORTER_2"/>
    <property type="match status" value="2"/>
</dbReference>
<feature type="transmembrane region" description="Helical" evidence="8">
    <location>
        <begin position="971"/>
        <end position="991"/>
    </location>
</feature>
<reference evidence="11" key="1">
    <citation type="journal article" date="2014" name="PLoS Genet.">
        <title>Signature Gene Expression Reveals Novel Clues to the Molecular Mechanisms of Dimorphic Transition in Penicillium marneffei.</title>
        <authorList>
            <person name="Yang E."/>
            <person name="Wang G."/>
            <person name="Cai J."/>
            <person name="Woo P.C."/>
            <person name="Lau S.K."/>
            <person name="Yuen K.-Y."/>
            <person name="Chow W.-N."/>
            <person name="Lin X."/>
        </authorList>
    </citation>
    <scope>NUCLEOTIDE SEQUENCE [LARGE SCALE GENOMIC DNA]</scope>
    <source>
        <strain evidence="11">PM1</strain>
    </source>
</reference>
<dbReference type="SUPFAM" id="SSF52540">
    <property type="entry name" value="P-loop containing nucleoside triphosphate hydrolases"/>
    <property type="match status" value="2"/>
</dbReference>
<dbReference type="FunFam" id="1.20.1560.10:FF:000066">
    <property type="entry name" value="ABC multidrug transporter (Eurofung)"/>
    <property type="match status" value="1"/>
</dbReference>
<dbReference type="GO" id="GO:0005524">
    <property type="term" value="F:ATP binding"/>
    <property type="evidence" value="ECO:0007669"/>
    <property type="project" value="UniProtKB-KW"/>
</dbReference>
<protein>
    <submittedName>
        <fullName evidence="11">Multidrug resistance-associated protein 1</fullName>
    </submittedName>
</protein>
<feature type="domain" description="ABC transporter" evidence="9">
    <location>
        <begin position="1173"/>
        <end position="1415"/>
    </location>
</feature>
<dbReference type="InterPro" id="IPR056227">
    <property type="entry name" value="TMD0_ABC"/>
</dbReference>